<dbReference type="OrthoDB" id="288590at2759"/>
<proteinExistence type="inferred from homology"/>
<dbReference type="KEGG" id="pda:103698347"/>
<evidence type="ECO:0000256" key="2">
    <source>
        <dbReference type="ARBA" id="ARBA00023004"/>
    </source>
</evidence>
<dbReference type="InterPro" id="IPR050295">
    <property type="entry name" value="Plant_2OG-oxidoreductases"/>
</dbReference>
<comment type="similarity">
    <text evidence="3">Belongs to the iron/ascorbate-dependent oxidoreductase family.</text>
</comment>
<evidence type="ECO:0000256" key="3">
    <source>
        <dbReference type="RuleBase" id="RU003682"/>
    </source>
</evidence>
<evidence type="ECO:0000313" key="5">
    <source>
        <dbReference type="Proteomes" id="UP000228380"/>
    </source>
</evidence>
<dbReference type="GO" id="GO:0046872">
    <property type="term" value="F:metal ion binding"/>
    <property type="evidence" value="ECO:0007669"/>
    <property type="project" value="UniProtKB-KW"/>
</dbReference>
<keyword evidence="1 3" id="KW-0479">Metal-binding</keyword>
<keyword evidence="5" id="KW-1185">Reference proteome</keyword>
<evidence type="ECO:0000313" key="6">
    <source>
        <dbReference type="RefSeq" id="XP_038973023.1"/>
    </source>
</evidence>
<dbReference type="GO" id="GO:0016491">
    <property type="term" value="F:oxidoreductase activity"/>
    <property type="evidence" value="ECO:0007669"/>
    <property type="project" value="UniProtKB-KW"/>
</dbReference>
<dbReference type="PANTHER" id="PTHR47991">
    <property type="entry name" value="OXOGLUTARATE/IRON-DEPENDENT DIOXYGENASE"/>
    <property type="match status" value="1"/>
</dbReference>
<feature type="domain" description="Fe2OG dioxygenase" evidence="4">
    <location>
        <begin position="142"/>
        <end position="241"/>
    </location>
</feature>
<dbReference type="SUPFAM" id="SSF51197">
    <property type="entry name" value="Clavaminate synthase-like"/>
    <property type="match status" value="2"/>
</dbReference>
<accession>A0A8B8ZNG0</accession>
<dbReference type="Proteomes" id="UP000228380">
    <property type="component" value="Unplaced"/>
</dbReference>
<protein>
    <submittedName>
        <fullName evidence="6">Anthocyanin synthase-like</fullName>
    </submittedName>
</protein>
<reference evidence="6" key="1">
    <citation type="submission" date="2025-08" db="UniProtKB">
        <authorList>
            <consortium name="RefSeq"/>
        </authorList>
    </citation>
    <scope>IDENTIFICATION</scope>
    <source>
        <tissue evidence="6">Young leaves</tissue>
    </source>
</reference>
<dbReference type="RefSeq" id="XP_038973023.1">
    <property type="nucleotide sequence ID" value="XM_039117095.1"/>
</dbReference>
<dbReference type="InterPro" id="IPR027443">
    <property type="entry name" value="IPNS-like_sf"/>
</dbReference>
<dbReference type="GeneID" id="103698347"/>
<dbReference type="Pfam" id="PF03171">
    <property type="entry name" value="2OG-FeII_Oxy"/>
    <property type="match status" value="2"/>
</dbReference>
<keyword evidence="3" id="KW-0560">Oxidoreductase</keyword>
<organism evidence="5 6">
    <name type="scientific">Phoenix dactylifera</name>
    <name type="common">Date palm</name>
    <dbReference type="NCBI Taxonomy" id="42345"/>
    <lineage>
        <taxon>Eukaryota</taxon>
        <taxon>Viridiplantae</taxon>
        <taxon>Streptophyta</taxon>
        <taxon>Embryophyta</taxon>
        <taxon>Tracheophyta</taxon>
        <taxon>Spermatophyta</taxon>
        <taxon>Magnoliopsida</taxon>
        <taxon>Liliopsida</taxon>
        <taxon>Arecaceae</taxon>
        <taxon>Coryphoideae</taxon>
        <taxon>Phoeniceae</taxon>
        <taxon>Phoenix</taxon>
    </lineage>
</organism>
<dbReference type="InterPro" id="IPR044861">
    <property type="entry name" value="IPNS-like_FE2OG_OXY"/>
</dbReference>
<feature type="domain" description="Fe2OG dioxygenase" evidence="4">
    <location>
        <begin position="1"/>
        <end position="99"/>
    </location>
</feature>
<keyword evidence="2 3" id="KW-0408">Iron</keyword>
<evidence type="ECO:0000259" key="4">
    <source>
        <dbReference type="PROSITE" id="PS51471"/>
    </source>
</evidence>
<dbReference type="Gene3D" id="2.60.120.330">
    <property type="entry name" value="B-lactam Antibiotic, Isopenicillin N Synthase, Chain"/>
    <property type="match status" value="2"/>
</dbReference>
<gene>
    <name evidence="6" type="primary">LOC103698347</name>
</gene>
<dbReference type="PROSITE" id="PS51471">
    <property type="entry name" value="FE2OG_OXY"/>
    <property type="match status" value="2"/>
</dbReference>
<dbReference type="AlphaFoldDB" id="A0A8B8ZNG0"/>
<dbReference type="InterPro" id="IPR005123">
    <property type="entry name" value="Oxoglu/Fe-dep_dioxygenase_dom"/>
</dbReference>
<sequence length="252" mass="28360">MPPAHLALGMGPHTDQCLIGVLMDNNVDGLQLRHEGKWVTVPHVPAALVVFLGKSMERASDGRYKAAEHQVVPDHSYQEVLRHQSRLANDEIIHLWPSEPFNYRDVAKAFLEATWQLATRLERAIYESLGKDEYVEGMIREGFQYMLCNYYPSCPRPHLALGMGPHTDQCLLKVLMDNNVHGLQLRHEGKWVIVPHVAAALVVFLGNSMKRVSEGRYKAAEHQVVVNEKTTQISLAVGNGPEIRGFDTMVHI</sequence>
<name>A0A8B8ZNG0_PHODC</name>
<evidence type="ECO:0000256" key="1">
    <source>
        <dbReference type="ARBA" id="ARBA00022723"/>
    </source>
</evidence>